<dbReference type="InterPro" id="IPR014710">
    <property type="entry name" value="RmlC-like_jellyroll"/>
</dbReference>
<dbReference type="PROSITE" id="PS00889">
    <property type="entry name" value="CNMP_BINDING_2"/>
    <property type="match status" value="1"/>
</dbReference>
<name>A0A6P6YJF2_DERPT</name>
<dbReference type="SMART" id="SM00100">
    <property type="entry name" value="cNMP"/>
    <property type="match status" value="2"/>
</dbReference>
<dbReference type="GO" id="GO:0030552">
    <property type="term" value="F:cAMP binding"/>
    <property type="evidence" value="ECO:0007669"/>
    <property type="project" value="UniProtKB-KW"/>
</dbReference>
<evidence type="ECO:0000256" key="1">
    <source>
        <dbReference type="ARBA" id="ARBA00005753"/>
    </source>
</evidence>
<proteinExistence type="inferred from homology"/>
<evidence type="ECO:0000256" key="2">
    <source>
        <dbReference type="ARBA" id="ARBA00022566"/>
    </source>
</evidence>
<dbReference type="InterPro" id="IPR018490">
    <property type="entry name" value="cNMP-bd_dom_sf"/>
</dbReference>
<dbReference type="GO" id="GO:0004862">
    <property type="term" value="F:cAMP-dependent protein kinase inhibitor activity"/>
    <property type="evidence" value="ECO:0007669"/>
    <property type="project" value="TreeGrafter"/>
</dbReference>
<dbReference type="PANTHER" id="PTHR11635:SF152">
    <property type="entry name" value="CAMP-DEPENDENT PROTEIN KINASE TYPE I REGULATORY SUBUNIT-RELATED"/>
    <property type="match status" value="1"/>
</dbReference>
<sequence length="250" mass="27781">MFQNTCLVSRLKLAAQDIIISALRKCTVKKGTVLIKQGEQGDALYLVASGSFDVFKTVDDREEKVNEMTPGQMVGELSLLYDTPRAATVVAREDSCVYKLDRQTFNSVVKASAREGRKRYLEFLKRIDVLQGLKKDQLEQLADVLSEQRVPSGKTIVEQGEKGSTFYLLAQGSTEARKMINGQMQTVKKYEAPAYFGELSLLARQPVAANVVATSDCVLLGLDVAAFYRLMGPVETELLERSKHYSDNPI</sequence>
<keyword evidence="2" id="KW-0116">cAMP-binding</keyword>
<dbReference type="GO" id="GO:0005952">
    <property type="term" value="C:cAMP-dependent protein kinase complex"/>
    <property type="evidence" value="ECO:0007669"/>
    <property type="project" value="InterPro"/>
</dbReference>
<dbReference type="GO" id="GO:0034236">
    <property type="term" value="F:protein kinase A catalytic subunit binding"/>
    <property type="evidence" value="ECO:0007669"/>
    <property type="project" value="TreeGrafter"/>
</dbReference>
<gene>
    <name evidence="6" type="primary">LOC113798998</name>
</gene>
<evidence type="ECO:0000313" key="5">
    <source>
        <dbReference type="Proteomes" id="UP000515146"/>
    </source>
</evidence>
<evidence type="ECO:0000256" key="3">
    <source>
        <dbReference type="ARBA" id="ARBA00023149"/>
    </source>
</evidence>
<dbReference type="Gene3D" id="2.60.120.10">
    <property type="entry name" value="Jelly Rolls"/>
    <property type="match status" value="2"/>
</dbReference>
<dbReference type="KEGG" id="dpte:113798998"/>
<organism evidence="5 6">
    <name type="scientific">Dermatophagoides pteronyssinus</name>
    <name type="common">European house dust mite</name>
    <dbReference type="NCBI Taxonomy" id="6956"/>
    <lineage>
        <taxon>Eukaryota</taxon>
        <taxon>Metazoa</taxon>
        <taxon>Ecdysozoa</taxon>
        <taxon>Arthropoda</taxon>
        <taxon>Chelicerata</taxon>
        <taxon>Arachnida</taxon>
        <taxon>Acari</taxon>
        <taxon>Acariformes</taxon>
        <taxon>Sarcoptiformes</taxon>
        <taxon>Astigmata</taxon>
        <taxon>Psoroptidia</taxon>
        <taxon>Analgoidea</taxon>
        <taxon>Pyroglyphidae</taxon>
        <taxon>Dermatophagoidinae</taxon>
        <taxon>Dermatophagoides</taxon>
    </lineage>
</organism>
<keyword evidence="5" id="KW-1185">Reference proteome</keyword>
<dbReference type="InterPro" id="IPR000595">
    <property type="entry name" value="cNMP-bd_dom"/>
</dbReference>
<dbReference type="CDD" id="cd00038">
    <property type="entry name" value="CAP_ED"/>
    <property type="match status" value="2"/>
</dbReference>
<dbReference type="AlphaFoldDB" id="A0A6P6YJF2"/>
<dbReference type="SUPFAM" id="SSF51206">
    <property type="entry name" value="cAMP-binding domain-like"/>
    <property type="match status" value="2"/>
</dbReference>
<keyword evidence="2" id="KW-0547">Nucleotide-binding</keyword>
<evidence type="ECO:0000259" key="4">
    <source>
        <dbReference type="PROSITE" id="PS50042"/>
    </source>
</evidence>
<dbReference type="PRINTS" id="PR00103">
    <property type="entry name" value="CAMPKINASE"/>
</dbReference>
<dbReference type="InterPro" id="IPR018488">
    <property type="entry name" value="cNMP-bd_CS"/>
</dbReference>
<dbReference type="InParanoid" id="A0A6P6YJF2"/>
<feature type="domain" description="Cyclic nucleotide-binding" evidence="4">
    <location>
        <begin position="7"/>
        <end position="126"/>
    </location>
</feature>
<dbReference type="PROSITE" id="PS00888">
    <property type="entry name" value="CNMP_BINDING_1"/>
    <property type="match status" value="2"/>
</dbReference>
<comment type="similarity">
    <text evidence="1">Belongs to the cAMP-dependent kinase regulatory chain family.</text>
</comment>
<dbReference type="OrthoDB" id="417078at2759"/>
<reference evidence="6" key="1">
    <citation type="submission" date="2025-08" db="UniProtKB">
        <authorList>
            <consortium name="RefSeq"/>
        </authorList>
    </citation>
    <scope>IDENTIFICATION</scope>
    <source>
        <strain evidence="6">Airmid</strain>
    </source>
</reference>
<dbReference type="Proteomes" id="UP000515146">
    <property type="component" value="Unplaced"/>
</dbReference>
<dbReference type="InterPro" id="IPR050503">
    <property type="entry name" value="cAMP-dep_PK_reg_su-like"/>
</dbReference>
<protein>
    <submittedName>
        <fullName evidence="6">cAMP-dependent protein kinase regulatory subunit-like</fullName>
    </submittedName>
</protein>
<accession>A0A6P6YJF2</accession>
<evidence type="ECO:0000313" key="6">
    <source>
        <dbReference type="RefSeq" id="XP_027205395.1"/>
    </source>
</evidence>
<keyword evidence="3" id="KW-0114">cAMP</keyword>
<dbReference type="RefSeq" id="XP_027205395.1">
    <property type="nucleotide sequence ID" value="XM_027349594.1"/>
</dbReference>
<dbReference type="Pfam" id="PF00027">
    <property type="entry name" value="cNMP_binding"/>
    <property type="match status" value="2"/>
</dbReference>
<dbReference type="PROSITE" id="PS50042">
    <property type="entry name" value="CNMP_BINDING_3"/>
    <property type="match status" value="2"/>
</dbReference>
<feature type="domain" description="Cyclic nucleotide-binding" evidence="4">
    <location>
        <begin position="129"/>
        <end position="233"/>
    </location>
</feature>
<dbReference type="PANTHER" id="PTHR11635">
    <property type="entry name" value="CAMP-DEPENDENT PROTEIN KINASE REGULATORY CHAIN"/>
    <property type="match status" value="1"/>
</dbReference>
<dbReference type="GO" id="GO:0005829">
    <property type="term" value="C:cytosol"/>
    <property type="evidence" value="ECO:0007669"/>
    <property type="project" value="TreeGrafter"/>
</dbReference>